<evidence type="ECO:0000313" key="8">
    <source>
        <dbReference type="EMBL" id="SFK63605.1"/>
    </source>
</evidence>
<feature type="transmembrane region" description="Helical" evidence="6">
    <location>
        <begin position="347"/>
        <end position="368"/>
    </location>
</feature>
<keyword evidence="9" id="KW-1185">Reference proteome</keyword>
<feature type="transmembrane region" description="Helical" evidence="6">
    <location>
        <begin position="222"/>
        <end position="243"/>
    </location>
</feature>
<keyword evidence="5 6" id="KW-0472">Membrane</keyword>
<feature type="transmembrane region" description="Helical" evidence="6">
    <location>
        <begin position="311"/>
        <end position="335"/>
    </location>
</feature>
<dbReference type="EMBL" id="FOSZ01000001">
    <property type="protein sequence ID" value="SFK63605.1"/>
    <property type="molecule type" value="Genomic_DNA"/>
</dbReference>
<dbReference type="InterPro" id="IPR020846">
    <property type="entry name" value="MFS_dom"/>
</dbReference>
<comment type="subcellular location">
    <subcellularLocation>
        <location evidence="1">Membrane</location>
        <topology evidence="1">Multi-pass membrane protein</topology>
    </subcellularLocation>
</comment>
<dbReference type="Gene3D" id="1.20.1720.10">
    <property type="entry name" value="Multidrug resistance protein D"/>
    <property type="match status" value="1"/>
</dbReference>
<feature type="transmembrane region" description="Helical" evidence="6">
    <location>
        <begin position="255"/>
        <end position="275"/>
    </location>
</feature>
<sequence length="403" mass="43727">MTKDNLPMSQVEFIALCAMMFATIAFSIDAMLPALPEIAAELSPGNLNQATLIITSFVMGMGLGTLFTGPLSDRYGRKVVLISGATIYSICAFVGWYSQTLEWVLGARLVMGIGAAGPRIVTLAIVRDLFEGREMARIMSFSMMIFTLVPAVAPLLGQFIIDVSSWRGIFVAFMVFSLISVLWIGIRLPEPLAVENRRAFSLAKLWGGAKEMWVIPAVRTSMMVQSLIFAALFGLISSVQPIYDQTYGRAEEFPVWFAVIALISGSASFLNARLVMRLGMRYLVTTALGFQLVLSLVMVACTAINNIDIQFYAFAFWQLTGFFFVGMTIGNLNALAMEPLGHMAGTAASVMGAFSTIAGALLATPIALMFDGTALPLAVSMTVLFAVAYGLMRHMRRLEEATA</sequence>
<dbReference type="GO" id="GO:0022857">
    <property type="term" value="F:transmembrane transporter activity"/>
    <property type="evidence" value="ECO:0007669"/>
    <property type="project" value="InterPro"/>
</dbReference>
<organism evidence="8 9">
    <name type="scientific">Shimia haliotis</name>
    <dbReference type="NCBI Taxonomy" id="1280847"/>
    <lineage>
        <taxon>Bacteria</taxon>
        <taxon>Pseudomonadati</taxon>
        <taxon>Pseudomonadota</taxon>
        <taxon>Alphaproteobacteria</taxon>
        <taxon>Rhodobacterales</taxon>
        <taxon>Roseobacteraceae</taxon>
    </lineage>
</organism>
<dbReference type="GO" id="GO:0005886">
    <property type="term" value="C:plasma membrane"/>
    <property type="evidence" value="ECO:0007669"/>
    <property type="project" value="TreeGrafter"/>
</dbReference>
<dbReference type="RefSeq" id="WP_244503521.1">
    <property type="nucleotide sequence ID" value="NZ_FOSZ01000001.1"/>
</dbReference>
<dbReference type="PANTHER" id="PTHR23502:SF132">
    <property type="entry name" value="POLYAMINE TRANSPORTER 2-RELATED"/>
    <property type="match status" value="1"/>
</dbReference>
<dbReference type="SUPFAM" id="SSF103473">
    <property type="entry name" value="MFS general substrate transporter"/>
    <property type="match status" value="1"/>
</dbReference>
<feature type="transmembrane region" description="Helical" evidence="6">
    <location>
        <begin position="374"/>
        <end position="392"/>
    </location>
</feature>
<keyword evidence="2" id="KW-0813">Transport</keyword>
<feature type="domain" description="Major facilitator superfamily (MFS) profile" evidence="7">
    <location>
        <begin position="13"/>
        <end position="397"/>
    </location>
</feature>
<dbReference type="InterPro" id="IPR011701">
    <property type="entry name" value="MFS"/>
</dbReference>
<dbReference type="GO" id="GO:0042908">
    <property type="term" value="P:xenobiotic transport"/>
    <property type="evidence" value="ECO:0007669"/>
    <property type="project" value="UniProtKB-ARBA"/>
</dbReference>
<dbReference type="PROSITE" id="PS00216">
    <property type="entry name" value="SUGAR_TRANSPORT_1"/>
    <property type="match status" value="1"/>
</dbReference>
<dbReference type="GO" id="GO:0140115">
    <property type="term" value="P:export across plasma membrane"/>
    <property type="evidence" value="ECO:0007669"/>
    <property type="project" value="UniProtKB-ARBA"/>
</dbReference>
<name>A0A1I4B491_9RHOB</name>
<dbReference type="Pfam" id="PF07690">
    <property type="entry name" value="MFS_1"/>
    <property type="match status" value="1"/>
</dbReference>
<dbReference type="CDD" id="cd17320">
    <property type="entry name" value="MFS_MdfA_MDR_like"/>
    <property type="match status" value="1"/>
</dbReference>
<accession>A0A1I4B491</accession>
<dbReference type="Proteomes" id="UP000198851">
    <property type="component" value="Unassembled WGS sequence"/>
</dbReference>
<feature type="transmembrane region" description="Helical" evidence="6">
    <location>
        <begin position="103"/>
        <end position="126"/>
    </location>
</feature>
<evidence type="ECO:0000256" key="1">
    <source>
        <dbReference type="ARBA" id="ARBA00004141"/>
    </source>
</evidence>
<evidence type="ECO:0000256" key="6">
    <source>
        <dbReference type="SAM" id="Phobius"/>
    </source>
</evidence>
<gene>
    <name evidence="8" type="ORF">SAMN04488036_101798</name>
</gene>
<proteinExistence type="predicted"/>
<evidence type="ECO:0000256" key="4">
    <source>
        <dbReference type="ARBA" id="ARBA00022989"/>
    </source>
</evidence>
<keyword evidence="4 6" id="KW-1133">Transmembrane helix</keyword>
<feature type="transmembrane region" description="Helical" evidence="6">
    <location>
        <begin position="138"/>
        <end position="161"/>
    </location>
</feature>
<evidence type="ECO:0000256" key="5">
    <source>
        <dbReference type="ARBA" id="ARBA00023136"/>
    </source>
</evidence>
<dbReference type="AlphaFoldDB" id="A0A1I4B491"/>
<evidence type="ECO:0000256" key="2">
    <source>
        <dbReference type="ARBA" id="ARBA00022448"/>
    </source>
</evidence>
<evidence type="ECO:0000313" key="9">
    <source>
        <dbReference type="Proteomes" id="UP000198851"/>
    </source>
</evidence>
<feature type="transmembrane region" description="Helical" evidence="6">
    <location>
        <begin position="79"/>
        <end position="97"/>
    </location>
</feature>
<feature type="transmembrane region" description="Helical" evidence="6">
    <location>
        <begin position="167"/>
        <end position="188"/>
    </location>
</feature>
<dbReference type="PANTHER" id="PTHR23502">
    <property type="entry name" value="MAJOR FACILITATOR SUPERFAMILY"/>
    <property type="match status" value="1"/>
</dbReference>
<feature type="transmembrane region" description="Helical" evidence="6">
    <location>
        <begin position="282"/>
        <end position="305"/>
    </location>
</feature>
<reference evidence="9" key="1">
    <citation type="submission" date="2016-10" db="EMBL/GenBank/DDBJ databases">
        <authorList>
            <person name="Varghese N."/>
            <person name="Submissions S."/>
        </authorList>
    </citation>
    <scope>NUCLEOTIDE SEQUENCE [LARGE SCALE GENOMIC DNA]</scope>
    <source>
        <strain evidence="9">DSM 28453</strain>
    </source>
</reference>
<keyword evidence="3 6" id="KW-0812">Transmembrane</keyword>
<feature type="transmembrane region" description="Helical" evidence="6">
    <location>
        <begin position="12"/>
        <end position="35"/>
    </location>
</feature>
<dbReference type="InterPro" id="IPR005829">
    <property type="entry name" value="Sugar_transporter_CS"/>
</dbReference>
<evidence type="ECO:0000259" key="7">
    <source>
        <dbReference type="PROSITE" id="PS50850"/>
    </source>
</evidence>
<evidence type="ECO:0000256" key="3">
    <source>
        <dbReference type="ARBA" id="ARBA00022692"/>
    </source>
</evidence>
<dbReference type="STRING" id="1280847.SAMN04488036_101798"/>
<dbReference type="InterPro" id="IPR036259">
    <property type="entry name" value="MFS_trans_sf"/>
</dbReference>
<protein>
    <submittedName>
        <fullName evidence="8">MFS transporter, DHA1 family, bicyclomycin/chloramphenicol resistance protein</fullName>
    </submittedName>
</protein>
<dbReference type="PROSITE" id="PS50850">
    <property type="entry name" value="MFS"/>
    <property type="match status" value="1"/>
</dbReference>
<feature type="transmembrane region" description="Helical" evidence="6">
    <location>
        <begin position="47"/>
        <end position="67"/>
    </location>
</feature>